<feature type="domain" description="C1q" evidence="2">
    <location>
        <begin position="72"/>
        <end position="204"/>
    </location>
</feature>
<dbReference type="Gene3D" id="2.60.120.40">
    <property type="match status" value="1"/>
</dbReference>
<dbReference type="GO" id="GO:0030246">
    <property type="term" value="F:carbohydrate binding"/>
    <property type="evidence" value="ECO:0007669"/>
    <property type="project" value="InterPro"/>
</dbReference>
<dbReference type="Pfam" id="PF02140">
    <property type="entry name" value="SUEL_Lectin"/>
    <property type="match status" value="1"/>
</dbReference>
<feature type="domain" description="SUEL-type lectin" evidence="1">
    <location>
        <begin position="1"/>
        <end position="57"/>
    </location>
</feature>
<dbReference type="OrthoDB" id="6356145at2759"/>
<name>A0A8B8AHE6_CRAVI</name>
<dbReference type="InterPro" id="IPR001073">
    <property type="entry name" value="C1q_dom"/>
</dbReference>
<dbReference type="InterPro" id="IPR008983">
    <property type="entry name" value="Tumour_necrosis_fac-like_dom"/>
</dbReference>
<dbReference type="GeneID" id="111102471"/>
<dbReference type="SUPFAM" id="SSF49842">
    <property type="entry name" value="TNF-like"/>
    <property type="match status" value="1"/>
</dbReference>
<protein>
    <submittedName>
        <fullName evidence="4">Cerebellin-2-like</fullName>
    </submittedName>
</protein>
<evidence type="ECO:0000313" key="4">
    <source>
        <dbReference type="RefSeq" id="XP_022290932.1"/>
    </source>
</evidence>
<sequence>MLHGNTNTRTCRSLTSEMKVKWSCNGYRTCHLHASNEIFGNPCINVSKYLEVTYDCVKDPEENMKDKCFKSSGKQIVAFNAYTSKHLTLNRRTPINVVYDALYYNHGNAYNPVSGVFTAPSHGLYLFSWASNVAPRNVFDAEILVNGKRKGKGNCNNIDNPGYENCANTVPLVLETGDKVNIRTIVADYLHGGGWSSFTGWRVF</sequence>
<dbReference type="PRINTS" id="PR00007">
    <property type="entry name" value="COMPLEMNTC1Q"/>
</dbReference>
<gene>
    <name evidence="4" type="primary">LOC111102471</name>
</gene>
<dbReference type="Proteomes" id="UP000694844">
    <property type="component" value="Chromosome 7"/>
</dbReference>
<dbReference type="InterPro" id="IPR000922">
    <property type="entry name" value="Lectin_gal-bd_dom"/>
</dbReference>
<dbReference type="Gene3D" id="2.60.120.740">
    <property type="match status" value="1"/>
</dbReference>
<keyword evidence="3" id="KW-1185">Reference proteome</keyword>
<reference evidence="4" key="1">
    <citation type="submission" date="2025-08" db="UniProtKB">
        <authorList>
            <consortium name="RefSeq"/>
        </authorList>
    </citation>
    <scope>IDENTIFICATION</scope>
    <source>
        <tissue evidence="4">Whole sample</tissue>
    </source>
</reference>
<dbReference type="PROSITE" id="PS50871">
    <property type="entry name" value="C1Q"/>
    <property type="match status" value="1"/>
</dbReference>
<proteinExistence type="predicted"/>
<dbReference type="PROSITE" id="PS50228">
    <property type="entry name" value="SUEL_LECTIN"/>
    <property type="match status" value="1"/>
</dbReference>
<evidence type="ECO:0000313" key="3">
    <source>
        <dbReference type="Proteomes" id="UP000694844"/>
    </source>
</evidence>
<dbReference type="RefSeq" id="XP_022290932.1">
    <property type="nucleotide sequence ID" value="XM_022435224.1"/>
</dbReference>
<organism evidence="3 4">
    <name type="scientific">Crassostrea virginica</name>
    <name type="common">Eastern oyster</name>
    <dbReference type="NCBI Taxonomy" id="6565"/>
    <lineage>
        <taxon>Eukaryota</taxon>
        <taxon>Metazoa</taxon>
        <taxon>Spiralia</taxon>
        <taxon>Lophotrochozoa</taxon>
        <taxon>Mollusca</taxon>
        <taxon>Bivalvia</taxon>
        <taxon>Autobranchia</taxon>
        <taxon>Pteriomorphia</taxon>
        <taxon>Ostreida</taxon>
        <taxon>Ostreoidea</taxon>
        <taxon>Ostreidae</taxon>
        <taxon>Crassostrea</taxon>
    </lineage>
</organism>
<dbReference type="AlphaFoldDB" id="A0A8B8AHE6"/>
<dbReference type="SMART" id="SM00110">
    <property type="entry name" value="C1Q"/>
    <property type="match status" value="1"/>
</dbReference>
<evidence type="ECO:0000259" key="1">
    <source>
        <dbReference type="PROSITE" id="PS50228"/>
    </source>
</evidence>
<accession>A0A8B8AHE6</accession>
<dbReference type="PANTHER" id="PTHR46780">
    <property type="entry name" value="PROTEIN EVA-1"/>
    <property type="match status" value="1"/>
</dbReference>
<evidence type="ECO:0000259" key="2">
    <source>
        <dbReference type="PROSITE" id="PS50871"/>
    </source>
</evidence>
<dbReference type="KEGG" id="cvn:111102471"/>
<dbReference type="Pfam" id="PF00386">
    <property type="entry name" value="C1q"/>
    <property type="match status" value="1"/>
</dbReference>
<dbReference type="InterPro" id="IPR043159">
    <property type="entry name" value="Lectin_gal-bd_sf"/>
</dbReference>